<dbReference type="AlphaFoldDB" id="A0A7S3EUD7"/>
<protein>
    <submittedName>
        <fullName evidence="1">Uncharacterized protein</fullName>
    </submittedName>
</protein>
<proteinExistence type="predicted"/>
<reference evidence="1" key="1">
    <citation type="submission" date="2021-01" db="EMBL/GenBank/DDBJ databases">
        <authorList>
            <person name="Corre E."/>
            <person name="Pelletier E."/>
            <person name="Niang G."/>
            <person name="Scheremetjew M."/>
            <person name="Finn R."/>
            <person name="Kale V."/>
            <person name="Holt S."/>
            <person name="Cochrane G."/>
            <person name="Meng A."/>
            <person name="Brown T."/>
            <person name="Cohen L."/>
        </authorList>
    </citation>
    <scope>NUCLEOTIDE SEQUENCE</scope>
    <source>
        <strain evidence="1">CCMP281</strain>
    </source>
</reference>
<sequence>MYDDTKVRCGVDEHTSDNDIDALLSRSDCHLFTDDKLLFTPARYLPWLMAKLHTDQRLKHAKVRNGVLHAASASWWARTFHRSLPDLLRDSHQSCLDQSWYTHLFAESACTPNKPAVASAPTKPLPGWWSALKNDKQECFRWFTARRPALEASPPGRQGCAFIGDQHAWSELHVDLAAVYPYWEYRPARKDNG</sequence>
<dbReference type="EMBL" id="HBHX01016884">
    <property type="protein sequence ID" value="CAE0108785.1"/>
    <property type="molecule type" value="Transcribed_RNA"/>
</dbReference>
<name>A0A7S3EUD7_9EUKA</name>
<accession>A0A7S3EUD7</accession>
<organism evidence="1">
    <name type="scientific">Haptolina ericina</name>
    <dbReference type="NCBI Taxonomy" id="156174"/>
    <lineage>
        <taxon>Eukaryota</taxon>
        <taxon>Haptista</taxon>
        <taxon>Haptophyta</taxon>
        <taxon>Prymnesiophyceae</taxon>
        <taxon>Prymnesiales</taxon>
        <taxon>Prymnesiaceae</taxon>
        <taxon>Haptolina</taxon>
    </lineage>
</organism>
<gene>
    <name evidence="1" type="ORF">HERI1096_LOCUS9445</name>
</gene>
<evidence type="ECO:0000313" key="1">
    <source>
        <dbReference type="EMBL" id="CAE0108785.1"/>
    </source>
</evidence>